<dbReference type="Gene3D" id="3.30.200.20">
    <property type="entry name" value="Phosphorylase Kinase, domain 1"/>
    <property type="match status" value="1"/>
</dbReference>
<dbReference type="PANTHER" id="PTHR44329">
    <property type="entry name" value="SERINE/THREONINE-PROTEIN KINASE TNNI3K-RELATED"/>
    <property type="match status" value="1"/>
</dbReference>
<sequence length="916" mass="102365">MTSRFSAERDGYTGPVRADIDLQRSSSLRRTRSKKKRRLDEMDEKRRIRGDSHWSKLLQVNTDNNGLRHKKCIRMCRSFSMREPPSCRLGLQANKTESPKAPETGIFASIASRIRQWLQSKRRYEVSPVHESNEPGGRAESGSGGSNGHRTETIKEDYLIISKVNNYHPELKRSEASYSRKFSIGISKSSSAIATCATNGASVTPVNGKNFSNDKGTQHASMKPVVDINIEFADHCPPVDSRSHFVANPLKLNQNHTPKTAIMTPSTRALSRSQQLRQSRSKYMKLLQKAGQLSPGRSPLTGTISAPAKHGLGEKGSSPIVKRRQIKTWPLPCRKQLRPDDDESCVGDSEMELPFIQEMSINYDRFGLRGKSSLKDFSINFKDLTLGELHRKGRRCKLYKGRWHGDVVVHVFGKLRQKDKDAFWANLGKLCRIRHENIILFMAACTSQPNLAVVTCSPQGKSLYEHIHIQHEKMTLHTKIGVLRQIALGMGYLHAKGIVLRKLNTKNVFVGHKVKVSAMDYGFPDSAHDRPDHGTIPKGHLTYIAPEIMCTIRVIPPRLVPFSAYSPETDVFAFGTIMYEVLTGKFPFHGALPEKIIWQICAGHRQILYNLKCSAAIKKEASIERTSGDLREIGKKEASIERTSGDLWEIGKKEASIERTSGDLREIGKKEASIERTSGDLREIGKKEASIERTSGDLREIGKKEASIERTSGDLREIGKKEASIERTSGDLREIGKKEASIERTSGDLREIGKKEASIERTSGDLREIGKKEASIERTSGDLREIGKKEASIERTSGDLREIGKKEASIERTSGDLREIGKKEASIERTSGDLREIGKKEASIERTSGDLREIGKKEASIERTSGDLREIGKKEASIERTSGDLREIGKKEASIERTSGDLREIGKKEGKRKGTQ</sequence>
<gene>
    <name evidence="3" type="ORF">Bpfe_016006</name>
</gene>
<feature type="compositionally biased region" description="Basic and acidic residues" evidence="1">
    <location>
        <begin position="1"/>
        <end position="11"/>
    </location>
</feature>
<evidence type="ECO:0000259" key="2">
    <source>
        <dbReference type="PROSITE" id="PS50011"/>
    </source>
</evidence>
<dbReference type="InterPro" id="IPR000719">
    <property type="entry name" value="Prot_kinase_dom"/>
</dbReference>
<organism evidence="3 4">
    <name type="scientific">Biomphalaria pfeifferi</name>
    <name type="common">Bloodfluke planorb</name>
    <name type="synonym">Freshwater snail</name>
    <dbReference type="NCBI Taxonomy" id="112525"/>
    <lineage>
        <taxon>Eukaryota</taxon>
        <taxon>Metazoa</taxon>
        <taxon>Spiralia</taxon>
        <taxon>Lophotrochozoa</taxon>
        <taxon>Mollusca</taxon>
        <taxon>Gastropoda</taxon>
        <taxon>Heterobranchia</taxon>
        <taxon>Euthyneura</taxon>
        <taxon>Panpulmonata</taxon>
        <taxon>Hygrophila</taxon>
        <taxon>Lymnaeoidea</taxon>
        <taxon>Planorbidae</taxon>
        <taxon>Biomphalaria</taxon>
    </lineage>
</organism>
<dbReference type="Gene3D" id="1.10.510.10">
    <property type="entry name" value="Transferase(Phosphotransferase) domain 1"/>
    <property type="match status" value="1"/>
</dbReference>
<feature type="region of interest" description="Disordered" evidence="1">
    <location>
        <begin position="289"/>
        <end position="316"/>
    </location>
</feature>
<dbReference type="PANTHER" id="PTHR44329:SF253">
    <property type="entry name" value="KINASE SUPPRESSOR OF RAS 2"/>
    <property type="match status" value="1"/>
</dbReference>
<dbReference type="InterPro" id="IPR001245">
    <property type="entry name" value="Ser-Thr/Tyr_kinase_cat_dom"/>
</dbReference>
<feature type="region of interest" description="Disordered" evidence="1">
    <location>
        <begin position="125"/>
        <end position="152"/>
    </location>
</feature>
<evidence type="ECO:0000256" key="1">
    <source>
        <dbReference type="SAM" id="MobiDB-lite"/>
    </source>
</evidence>
<accession>A0AAD8BHV7</accession>
<evidence type="ECO:0000313" key="4">
    <source>
        <dbReference type="Proteomes" id="UP001233172"/>
    </source>
</evidence>
<dbReference type="GO" id="GO:0004674">
    <property type="term" value="F:protein serine/threonine kinase activity"/>
    <property type="evidence" value="ECO:0007669"/>
    <property type="project" value="TreeGrafter"/>
</dbReference>
<dbReference type="GO" id="GO:0005524">
    <property type="term" value="F:ATP binding"/>
    <property type="evidence" value="ECO:0007669"/>
    <property type="project" value="InterPro"/>
</dbReference>
<reference evidence="3" key="1">
    <citation type="journal article" date="2023" name="PLoS Negl. Trop. Dis.">
        <title>A genome sequence for Biomphalaria pfeifferi, the major vector snail for the human-infecting parasite Schistosoma mansoni.</title>
        <authorList>
            <person name="Bu L."/>
            <person name="Lu L."/>
            <person name="Laidemitt M.R."/>
            <person name="Zhang S.M."/>
            <person name="Mutuku M."/>
            <person name="Mkoji G."/>
            <person name="Steinauer M."/>
            <person name="Loker E.S."/>
        </authorList>
    </citation>
    <scope>NUCLEOTIDE SEQUENCE</scope>
    <source>
        <strain evidence="3">KasaAsao</strain>
    </source>
</reference>
<feature type="compositionally biased region" description="Basic residues" evidence="1">
    <location>
        <begin position="27"/>
        <end position="37"/>
    </location>
</feature>
<name>A0AAD8BHV7_BIOPF</name>
<dbReference type="AlphaFoldDB" id="A0AAD8BHV7"/>
<keyword evidence="3" id="KW-0808">Transferase</keyword>
<comment type="caution">
    <text evidence="3">The sequence shown here is derived from an EMBL/GenBank/DDBJ whole genome shotgun (WGS) entry which is preliminary data.</text>
</comment>
<protein>
    <submittedName>
        <fullName evidence="3">Kinase suppressor of Ras 2</fullName>
    </submittedName>
</protein>
<dbReference type="EMBL" id="JASAOG010000076">
    <property type="protein sequence ID" value="KAK0054661.1"/>
    <property type="molecule type" value="Genomic_DNA"/>
</dbReference>
<keyword evidence="4" id="KW-1185">Reference proteome</keyword>
<feature type="compositionally biased region" description="Basic and acidic residues" evidence="1">
    <location>
        <begin position="882"/>
        <end position="908"/>
    </location>
</feature>
<feature type="region of interest" description="Disordered" evidence="1">
    <location>
        <begin position="1"/>
        <end position="44"/>
    </location>
</feature>
<dbReference type="InterPro" id="IPR011009">
    <property type="entry name" value="Kinase-like_dom_sf"/>
</dbReference>
<evidence type="ECO:0000313" key="3">
    <source>
        <dbReference type="EMBL" id="KAK0054661.1"/>
    </source>
</evidence>
<reference evidence="3" key="2">
    <citation type="submission" date="2023-04" db="EMBL/GenBank/DDBJ databases">
        <authorList>
            <person name="Bu L."/>
            <person name="Lu L."/>
            <person name="Laidemitt M.R."/>
            <person name="Zhang S.M."/>
            <person name="Mutuku M."/>
            <person name="Mkoji G."/>
            <person name="Steinauer M."/>
            <person name="Loker E.S."/>
        </authorList>
    </citation>
    <scope>NUCLEOTIDE SEQUENCE</scope>
    <source>
        <strain evidence="3">KasaAsao</strain>
        <tissue evidence="3">Whole Snail</tissue>
    </source>
</reference>
<dbReference type="Pfam" id="PF07714">
    <property type="entry name" value="PK_Tyr_Ser-Thr"/>
    <property type="match status" value="1"/>
</dbReference>
<dbReference type="InterPro" id="IPR051681">
    <property type="entry name" value="Ser/Thr_Kinases-Pseudokinases"/>
</dbReference>
<dbReference type="SUPFAM" id="SSF56112">
    <property type="entry name" value="Protein kinase-like (PK-like)"/>
    <property type="match status" value="1"/>
</dbReference>
<proteinExistence type="predicted"/>
<feature type="region of interest" description="Disordered" evidence="1">
    <location>
        <begin position="882"/>
        <end position="916"/>
    </location>
</feature>
<dbReference type="Proteomes" id="UP001233172">
    <property type="component" value="Unassembled WGS sequence"/>
</dbReference>
<keyword evidence="3" id="KW-0418">Kinase</keyword>
<dbReference type="PROSITE" id="PS50011">
    <property type="entry name" value="PROTEIN_KINASE_DOM"/>
    <property type="match status" value="1"/>
</dbReference>
<feature type="domain" description="Protein kinase" evidence="2">
    <location>
        <begin position="384"/>
        <end position="657"/>
    </location>
</feature>